<name>A0A1A8TRN3_9GAMM</name>
<dbReference type="STRING" id="295068.MAQ5080_03302"/>
<evidence type="ECO:0000313" key="3">
    <source>
        <dbReference type="Proteomes" id="UP000092627"/>
    </source>
</evidence>
<protein>
    <recommendedName>
        <fullName evidence="4">Porin</fullName>
    </recommendedName>
</protein>
<evidence type="ECO:0000256" key="1">
    <source>
        <dbReference type="SAM" id="SignalP"/>
    </source>
</evidence>
<dbReference type="Proteomes" id="UP000092627">
    <property type="component" value="Unassembled WGS sequence"/>
</dbReference>
<reference evidence="2 3" key="1">
    <citation type="submission" date="2016-06" db="EMBL/GenBank/DDBJ databases">
        <authorList>
            <person name="Kjaerup R.B."/>
            <person name="Dalgaard T.S."/>
            <person name="Juul-Madsen H.R."/>
        </authorList>
    </citation>
    <scope>NUCLEOTIDE SEQUENCE [LARGE SCALE GENOMIC DNA]</scope>
    <source>
        <strain evidence="2 3">CECT 5080</strain>
    </source>
</reference>
<sequence>MIKTKKLLVLSVLSGMGAMGLSQSALAFDINAGDVQANVYGYAQLNTVYDINEDIGVATQSGSFAKLTDANVAEGHFDADQQSVIGITANHKDGVSVNVEGHFRGGTFNIRKAYGTYKNWTVGRTWSNYNSWTGWTPTVDIDSSAGIAGVQDRIEQIRYTDGGLSFALEKEYFPNVNDGTSDWSANTKTGLPVFTARYEGSAAEGVNFVVAGMGRVLTLDDGTTDESAVGFGAFTGVDVNMGAVTLHAVVNYSDGANSYLYRSGSDYTGTDAYLSNGNLETVSAWGGSIGLSTKIGEGDFNIVYGKVKMDLDDMNSDLGNVGGNHEANSNAFVNYIWYPVDNVTMGVELGYFKSDYFDGSDADATRLMYTAKFSF</sequence>
<evidence type="ECO:0000313" key="2">
    <source>
        <dbReference type="EMBL" id="SBS35894.1"/>
    </source>
</evidence>
<evidence type="ECO:0008006" key="4">
    <source>
        <dbReference type="Google" id="ProtNLM"/>
    </source>
</evidence>
<organism evidence="2 3">
    <name type="scientific">Marinomonas aquimarina</name>
    <dbReference type="NCBI Taxonomy" id="295068"/>
    <lineage>
        <taxon>Bacteria</taxon>
        <taxon>Pseudomonadati</taxon>
        <taxon>Pseudomonadota</taxon>
        <taxon>Gammaproteobacteria</taxon>
        <taxon>Oceanospirillales</taxon>
        <taxon>Oceanospirillaceae</taxon>
        <taxon>Marinomonas</taxon>
    </lineage>
</organism>
<proteinExistence type="predicted"/>
<dbReference type="EMBL" id="FLOC01000025">
    <property type="protein sequence ID" value="SBS35894.1"/>
    <property type="molecule type" value="Genomic_DNA"/>
</dbReference>
<dbReference type="SUPFAM" id="SSF56935">
    <property type="entry name" value="Porins"/>
    <property type="match status" value="1"/>
</dbReference>
<feature type="signal peptide" evidence="1">
    <location>
        <begin position="1"/>
        <end position="27"/>
    </location>
</feature>
<dbReference type="RefSeq" id="WP_082861167.1">
    <property type="nucleotide sequence ID" value="NZ_FLOC01000025.1"/>
</dbReference>
<dbReference type="AlphaFoldDB" id="A0A1A8TRN3"/>
<keyword evidence="1" id="KW-0732">Signal</keyword>
<feature type="chain" id="PRO_5008379243" description="Porin" evidence="1">
    <location>
        <begin position="28"/>
        <end position="375"/>
    </location>
</feature>
<accession>A0A1A8TRN3</accession>
<dbReference type="OrthoDB" id="190887at2"/>
<keyword evidence="3" id="KW-1185">Reference proteome</keyword>
<gene>
    <name evidence="2" type="ORF">MAQ5080_03302</name>
</gene>